<reference evidence="4" key="1">
    <citation type="submission" date="2017-08" db="EMBL/GenBank/DDBJ databases">
        <authorList>
            <person name="Imhoff J.F."/>
            <person name="Rahn T."/>
            <person name="Kuenzel S."/>
            <person name="Neulinger S.C."/>
        </authorList>
    </citation>
    <scope>NUCLEOTIDE SEQUENCE</scope>
    <source>
        <strain evidence="4">DSM 11080</strain>
    </source>
</reference>
<dbReference type="PROSITE" id="PS50893">
    <property type="entry name" value="ABC_TRANSPORTER_2"/>
    <property type="match status" value="1"/>
</dbReference>
<dbReference type="InterPro" id="IPR003439">
    <property type="entry name" value="ABC_transporter-like_ATP-bd"/>
</dbReference>
<reference evidence="4" key="2">
    <citation type="journal article" date="2020" name="Microorganisms">
        <title>Osmotic Adaptation and Compatible Solute Biosynthesis of Phototrophic Bacteria as Revealed from Genome Analyses.</title>
        <authorList>
            <person name="Imhoff J.F."/>
            <person name="Rahn T."/>
            <person name="Kunzel S."/>
            <person name="Keller A."/>
            <person name="Neulinger S.C."/>
        </authorList>
    </citation>
    <scope>NUCLEOTIDE SEQUENCE</scope>
    <source>
        <strain evidence="4">DSM 11080</strain>
    </source>
</reference>
<dbReference type="GO" id="GO:0016887">
    <property type="term" value="F:ATP hydrolysis activity"/>
    <property type="evidence" value="ECO:0007669"/>
    <property type="project" value="InterPro"/>
</dbReference>
<dbReference type="Gene3D" id="3.40.50.300">
    <property type="entry name" value="P-loop containing nucleotide triphosphate hydrolases"/>
    <property type="match status" value="1"/>
</dbReference>
<sequence length="260" mass="27818">MAALTLKRLQPLRLEPIDLQLAAGELVFISGPSGAGKSLLLRAIADLDPNAGEVLLDQQPRSGLPAPEWRRRVGLLPAESGWWADRVGAHFMAPGVDDASVPIAGETGAHARDSAQPGASQPAASVVAAETAVAAVAEPTAAAADRQRAQASPLHPLLAQLGFEPDVLDWDVLRLSTGERQRLALARLLANRPEVLLLDEATANLDPANRERAERLIDAYRRNHHAAVLWASHDPDQRERLAPAIGGRRFVVDAGRLQPE</sequence>
<evidence type="ECO:0000256" key="1">
    <source>
        <dbReference type="ARBA" id="ARBA00022741"/>
    </source>
</evidence>
<dbReference type="RefSeq" id="WP_200345297.1">
    <property type="nucleotide sequence ID" value="NZ_NRSJ01000007.1"/>
</dbReference>
<dbReference type="AlphaFoldDB" id="A0AAJ0U2K5"/>
<dbReference type="SUPFAM" id="SSF52540">
    <property type="entry name" value="P-loop containing nucleoside triphosphate hydrolases"/>
    <property type="match status" value="1"/>
</dbReference>
<dbReference type="GO" id="GO:0005524">
    <property type="term" value="F:ATP binding"/>
    <property type="evidence" value="ECO:0007669"/>
    <property type="project" value="UniProtKB-KW"/>
</dbReference>
<evidence type="ECO:0000313" key="5">
    <source>
        <dbReference type="Proteomes" id="UP001296776"/>
    </source>
</evidence>
<evidence type="ECO:0000313" key="4">
    <source>
        <dbReference type="EMBL" id="MBK1704124.1"/>
    </source>
</evidence>
<keyword evidence="5" id="KW-1185">Reference proteome</keyword>
<keyword evidence="1" id="KW-0547">Nucleotide-binding</keyword>
<dbReference type="EMBL" id="NRSJ01000007">
    <property type="protein sequence ID" value="MBK1704124.1"/>
    <property type="molecule type" value="Genomic_DNA"/>
</dbReference>
<dbReference type="PANTHER" id="PTHR43119:SF1">
    <property type="entry name" value="ABC TRANSPORTER DOMAIN-CONTAINING PROTEIN"/>
    <property type="match status" value="1"/>
</dbReference>
<dbReference type="InterPro" id="IPR027417">
    <property type="entry name" value="P-loop_NTPase"/>
</dbReference>
<dbReference type="PANTHER" id="PTHR43119">
    <property type="entry name" value="ABC TRANSPORT PROTEIN ATP-BINDING COMPONENT-RELATED"/>
    <property type="match status" value="1"/>
</dbReference>
<comment type="caution">
    <text evidence="4">The sequence shown here is derived from an EMBL/GenBank/DDBJ whole genome shotgun (WGS) entry which is preliminary data.</text>
</comment>
<dbReference type="CDD" id="cd00267">
    <property type="entry name" value="ABC_ATPase"/>
    <property type="match status" value="1"/>
</dbReference>
<accession>A0AAJ0U2K5</accession>
<evidence type="ECO:0000256" key="2">
    <source>
        <dbReference type="ARBA" id="ARBA00022840"/>
    </source>
</evidence>
<keyword evidence="2" id="KW-0067">ATP-binding</keyword>
<dbReference type="Proteomes" id="UP001296776">
    <property type="component" value="Unassembled WGS sequence"/>
</dbReference>
<proteinExistence type="predicted"/>
<evidence type="ECO:0000259" key="3">
    <source>
        <dbReference type="PROSITE" id="PS50893"/>
    </source>
</evidence>
<feature type="domain" description="ABC transporter" evidence="3">
    <location>
        <begin position="1"/>
        <end position="260"/>
    </location>
</feature>
<dbReference type="SMART" id="SM00382">
    <property type="entry name" value="AAA"/>
    <property type="match status" value="1"/>
</dbReference>
<dbReference type="Pfam" id="PF00005">
    <property type="entry name" value="ABC_tran"/>
    <property type="match status" value="1"/>
</dbReference>
<protein>
    <recommendedName>
        <fullName evidence="3">ABC transporter domain-containing protein</fullName>
    </recommendedName>
</protein>
<dbReference type="InterPro" id="IPR003593">
    <property type="entry name" value="AAA+_ATPase"/>
</dbReference>
<name>A0AAJ0U2K5_9GAMM</name>
<gene>
    <name evidence="4" type="ORF">CKO40_06070</name>
</gene>
<organism evidence="4 5">
    <name type="scientific">Halochromatium glycolicum</name>
    <dbReference type="NCBI Taxonomy" id="85075"/>
    <lineage>
        <taxon>Bacteria</taxon>
        <taxon>Pseudomonadati</taxon>
        <taxon>Pseudomonadota</taxon>
        <taxon>Gammaproteobacteria</taxon>
        <taxon>Chromatiales</taxon>
        <taxon>Chromatiaceae</taxon>
        <taxon>Halochromatium</taxon>
    </lineage>
</organism>